<name>A0AAI9Y3E1_9PEZI</name>
<sequence length="724" mass="79598">MESLPLLGILESSAEMMAGSGLGKLPKKCLFDEAAISKLDPAAWVEEGGRLRFAVPENPAPAARTQSNHRWVSPVCSFCGCLTGPENFLHRLSLGYRVSVAAPVSDASVLVFAWRRNPRLTSTATLTFDLDTMSRHMGTSFNVRMSISKRRRRSTHGTLSFRAPSAEKVPVRGGQYSKGICTPYSSIQPYCGTGLADFAGGDLCRSLLSWFGFGGSLFALDQILGVTLKEAGDLGERAKRPCQCFSNKKKKHCRHCVMCILETNHESGGEEQARLLEGLSRSWGLEAWKSKGMTGLEAYDTQALREVTQQGPGCDSSIQPFVAPFAWLLAIAEVLLLLFPLRLLSHSGSCPIHPIERLGKSVLPALFTQAWTQSLRSRYLKYPGTPCTDTSYLGTKVDRRVGPGRSLHNPATAHVWFCACIAPFVSRSVSAERLGLDAPRESVRYSMNNSPKTNAYTGSFGKKWPNRTECQAPVRSLSYPPKRIQQNPNLKDQPIRKWLSIGYPDNGQMGLLRIPQRTNSFQEKNKQTIPTAGGRIGRNLKMGFCHEQGENQPPARGKGAVKRRLLTNKHEGRTAGRFAACRAFAKMDSPILPVGNGISIPPRPLPFSHPTLTLLLRLTTAANLSFSSGLWNYWDRRRFMGGNTIRPGGATRGRPDGLEVTSRRNLDSGLLKRTCPDQQGTESRMIDGEMPGYVVQKKHLPDAQIVFGARTEGKQEEGGATARI</sequence>
<evidence type="ECO:0000313" key="2">
    <source>
        <dbReference type="Proteomes" id="UP001239213"/>
    </source>
</evidence>
<dbReference type="EMBL" id="MPDP01000201">
    <property type="protein sequence ID" value="KAK1471441.1"/>
    <property type="molecule type" value="Genomic_DNA"/>
</dbReference>
<reference evidence="1" key="1">
    <citation type="submission" date="2016-11" db="EMBL/GenBank/DDBJ databases">
        <title>The genome sequence of Colletotrichum cuscutae.</title>
        <authorList>
            <person name="Baroncelli R."/>
        </authorList>
    </citation>
    <scope>NUCLEOTIDE SEQUENCE</scope>
    <source>
        <strain evidence="1">IMI 304802</strain>
    </source>
</reference>
<gene>
    <name evidence="1" type="ORF">CCUS01_05923</name>
</gene>
<proteinExistence type="predicted"/>
<comment type="caution">
    <text evidence="1">The sequence shown here is derived from an EMBL/GenBank/DDBJ whole genome shotgun (WGS) entry which is preliminary data.</text>
</comment>
<protein>
    <submittedName>
        <fullName evidence="1">Uncharacterized protein</fullName>
    </submittedName>
</protein>
<organism evidence="1 2">
    <name type="scientific">Colletotrichum cuscutae</name>
    <dbReference type="NCBI Taxonomy" id="1209917"/>
    <lineage>
        <taxon>Eukaryota</taxon>
        <taxon>Fungi</taxon>
        <taxon>Dikarya</taxon>
        <taxon>Ascomycota</taxon>
        <taxon>Pezizomycotina</taxon>
        <taxon>Sordariomycetes</taxon>
        <taxon>Hypocreomycetidae</taxon>
        <taxon>Glomerellales</taxon>
        <taxon>Glomerellaceae</taxon>
        <taxon>Colletotrichum</taxon>
        <taxon>Colletotrichum acutatum species complex</taxon>
    </lineage>
</organism>
<keyword evidence="2" id="KW-1185">Reference proteome</keyword>
<evidence type="ECO:0000313" key="1">
    <source>
        <dbReference type="EMBL" id="KAK1471441.1"/>
    </source>
</evidence>
<dbReference type="Proteomes" id="UP001239213">
    <property type="component" value="Unassembled WGS sequence"/>
</dbReference>
<dbReference type="AlphaFoldDB" id="A0AAI9Y3E1"/>
<accession>A0AAI9Y3E1</accession>